<gene>
    <name evidence="16" type="primary">Mfrp</name>
    <name evidence="16" type="ORF">FJT64_016967</name>
</gene>
<dbReference type="PROSITE" id="PS01209">
    <property type="entry name" value="LDLRA_1"/>
    <property type="match status" value="1"/>
</dbReference>
<evidence type="ECO:0000256" key="8">
    <source>
        <dbReference type="ARBA" id="ARBA00023065"/>
    </source>
</evidence>
<organism evidence="16 17">
    <name type="scientific">Amphibalanus amphitrite</name>
    <name type="common">Striped barnacle</name>
    <name type="synonym">Balanus amphitrite</name>
    <dbReference type="NCBI Taxonomy" id="1232801"/>
    <lineage>
        <taxon>Eukaryota</taxon>
        <taxon>Metazoa</taxon>
        <taxon>Ecdysozoa</taxon>
        <taxon>Arthropoda</taxon>
        <taxon>Crustacea</taxon>
        <taxon>Multicrustacea</taxon>
        <taxon>Cirripedia</taxon>
        <taxon>Thoracica</taxon>
        <taxon>Thoracicalcarea</taxon>
        <taxon>Balanomorpha</taxon>
        <taxon>Balanoidea</taxon>
        <taxon>Balanidae</taxon>
        <taxon>Amphibalaninae</taxon>
        <taxon>Amphibalanus</taxon>
    </lineage>
</organism>
<evidence type="ECO:0000256" key="11">
    <source>
        <dbReference type="ARBA" id="ARBA00023201"/>
    </source>
</evidence>
<dbReference type="InterPro" id="IPR023415">
    <property type="entry name" value="LDLR_class-A_CS"/>
</dbReference>
<dbReference type="InterPro" id="IPR036055">
    <property type="entry name" value="LDL_receptor-like_sf"/>
</dbReference>
<evidence type="ECO:0000256" key="1">
    <source>
        <dbReference type="ARBA" id="ARBA00004141"/>
    </source>
</evidence>
<keyword evidence="9" id="KW-0472">Membrane</keyword>
<name>A0A6A4XD66_AMPAM</name>
<feature type="disulfide bond" evidence="13">
    <location>
        <begin position="357"/>
        <end position="372"/>
    </location>
</feature>
<keyword evidence="8 14" id="KW-0406">Ion transport</keyword>
<dbReference type="CDD" id="cd00112">
    <property type="entry name" value="LDLa"/>
    <property type="match status" value="1"/>
</dbReference>
<comment type="subcellular location">
    <subcellularLocation>
        <location evidence="1">Membrane</location>
        <topology evidence="1">Multi-pass membrane protein</topology>
    </subcellularLocation>
</comment>
<evidence type="ECO:0000313" key="16">
    <source>
        <dbReference type="EMBL" id="KAF0312242.1"/>
    </source>
</evidence>
<accession>A0A6A4XD66</accession>
<keyword evidence="6" id="KW-1133">Transmembrane helix</keyword>
<comment type="caution">
    <text evidence="16">The sequence shown here is derived from an EMBL/GenBank/DDBJ whole genome shotgun (WGS) entry which is preliminary data.</text>
</comment>
<evidence type="ECO:0000313" key="17">
    <source>
        <dbReference type="Proteomes" id="UP000440578"/>
    </source>
</evidence>
<dbReference type="Pfam" id="PF00858">
    <property type="entry name" value="ASC"/>
    <property type="match status" value="1"/>
</dbReference>
<evidence type="ECO:0000256" key="7">
    <source>
        <dbReference type="ARBA" id="ARBA00023053"/>
    </source>
</evidence>
<keyword evidence="12 14" id="KW-0407">Ion channel</keyword>
<evidence type="ECO:0000256" key="2">
    <source>
        <dbReference type="ARBA" id="ARBA00007193"/>
    </source>
</evidence>
<evidence type="ECO:0000256" key="13">
    <source>
        <dbReference type="PROSITE-ProRule" id="PRU00124"/>
    </source>
</evidence>
<reference evidence="16 17" key="1">
    <citation type="submission" date="2019-07" db="EMBL/GenBank/DDBJ databases">
        <title>Draft genome assembly of a fouling barnacle, Amphibalanus amphitrite (Darwin, 1854): The first reference genome for Thecostraca.</title>
        <authorList>
            <person name="Kim W."/>
        </authorList>
    </citation>
    <scope>NUCLEOTIDE SEQUENCE [LARGE SCALE GENOMIC DNA]</scope>
    <source>
        <strain evidence="16">SNU_AA5</strain>
        <tissue evidence="16">Soma without cirri and trophi</tissue>
    </source>
</reference>
<keyword evidence="7" id="KW-0915">Sodium</keyword>
<evidence type="ECO:0000256" key="4">
    <source>
        <dbReference type="ARBA" id="ARBA00022461"/>
    </source>
</evidence>
<dbReference type="Gene3D" id="1.10.287.770">
    <property type="entry name" value="YojJ-like"/>
    <property type="match status" value="1"/>
</dbReference>
<evidence type="ECO:0000256" key="14">
    <source>
        <dbReference type="RuleBase" id="RU000679"/>
    </source>
</evidence>
<dbReference type="AlphaFoldDB" id="A0A6A4XD66"/>
<protein>
    <submittedName>
        <fullName evidence="16">Membrane frizzled-related protein</fullName>
    </submittedName>
</protein>
<feature type="disulfide bond" evidence="13">
    <location>
        <begin position="345"/>
        <end position="363"/>
    </location>
</feature>
<dbReference type="Gene3D" id="4.10.400.10">
    <property type="entry name" value="Low-density Lipoprotein Receptor"/>
    <property type="match status" value="1"/>
</dbReference>
<dbReference type="GO" id="GO:0005272">
    <property type="term" value="F:sodium channel activity"/>
    <property type="evidence" value="ECO:0007669"/>
    <property type="project" value="UniProtKB-KW"/>
</dbReference>
<comment type="caution">
    <text evidence="13">Lacks conserved residue(s) required for the propagation of feature annotation.</text>
</comment>
<dbReference type="SMART" id="SM00192">
    <property type="entry name" value="LDLa"/>
    <property type="match status" value="1"/>
</dbReference>
<sequence length="376" mass="40556">MLGRCWISYDVDIRQSFGGVYFGLTLKLTPLAESERADIAGSGLISRYHGVPGARLVVTNHYTPPSLLTAKGGVGAERGRHVQLEVWKEEHDLTAERTSLLGGRPDCVAVPREAPGGSSVPVAGADSCTVHALRQLYRHHCGCRHLGLDWPPAPHPNRLADPFHATASTSSTAGTASTATSPTSVEEPEDRSLPICSPLQTLTCCGRLVAELVVNVSSGQLPCAQPCVADDVRVYASQEPRPDTNHTTVYVYFTQITFTRFIAVVPGVLEWARDLGGVAGLCLGMSLLSLGEVVLMVVECSAALLRTAAERFRRHRRRVQAEHEAESLPTVEKLAEQQHQQYHQCPLGRCLKRDSVCDGVVDCADGSDEQQCSSAA</sequence>
<evidence type="ECO:0000256" key="5">
    <source>
        <dbReference type="ARBA" id="ARBA00022692"/>
    </source>
</evidence>
<keyword evidence="11 14" id="KW-0739">Sodium transport</keyword>
<evidence type="ECO:0000256" key="9">
    <source>
        <dbReference type="ARBA" id="ARBA00023136"/>
    </source>
</evidence>
<dbReference type="EMBL" id="VIIS01000183">
    <property type="protein sequence ID" value="KAF0312242.1"/>
    <property type="molecule type" value="Genomic_DNA"/>
</dbReference>
<keyword evidence="5 14" id="KW-0812">Transmembrane</keyword>
<evidence type="ECO:0000256" key="15">
    <source>
        <dbReference type="SAM" id="MobiDB-lite"/>
    </source>
</evidence>
<dbReference type="PROSITE" id="PS50068">
    <property type="entry name" value="LDLRA_2"/>
    <property type="match status" value="1"/>
</dbReference>
<feature type="region of interest" description="Disordered" evidence="15">
    <location>
        <begin position="157"/>
        <end position="191"/>
    </location>
</feature>
<dbReference type="Proteomes" id="UP000440578">
    <property type="component" value="Unassembled WGS sequence"/>
</dbReference>
<proteinExistence type="inferred from homology"/>
<dbReference type="GO" id="GO:0016020">
    <property type="term" value="C:membrane"/>
    <property type="evidence" value="ECO:0007669"/>
    <property type="project" value="UniProtKB-SubCell"/>
</dbReference>
<feature type="compositionally biased region" description="Low complexity" evidence="15">
    <location>
        <begin position="165"/>
        <end position="184"/>
    </location>
</feature>
<evidence type="ECO:0000256" key="10">
    <source>
        <dbReference type="ARBA" id="ARBA00023157"/>
    </source>
</evidence>
<dbReference type="InterPro" id="IPR001873">
    <property type="entry name" value="ENaC"/>
</dbReference>
<dbReference type="Pfam" id="PF00057">
    <property type="entry name" value="Ldl_recept_a"/>
    <property type="match status" value="1"/>
</dbReference>
<keyword evidence="10 13" id="KW-1015">Disulfide bond</keyword>
<evidence type="ECO:0000256" key="6">
    <source>
        <dbReference type="ARBA" id="ARBA00022989"/>
    </source>
</evidence>
<comment type="similarity">
    <text evidence="2 14">Belongs to the amiloride-sensitive sodium channel (TC 1.A.6) family.</text>
</comment>
<evidence type="ECO:0000256" key="3">
    <source>
        <dbReference type="ARBA" id="ARBA00022448"/>
    </source>
</evidence>
<dbReference type="SUPFAM" id="SSF57424">
    <property type="entry name" value="LDL receptor-like module"/>
    <property type="match status" value="1"/>
</dbReference>
<dbReference type="InterPro" id="IPR002172">
    <property type="entry name" value="LDrepeatLR_classA_rpt"/>
</dbReference>
<keyword evidence="17" id="KW-1185">Reference proteome</keyword>
<keyword evidence="4 14" id="KW-0894">Sodium channel</keyword>
<keyword evidence="3 14" id="KW-0813">Transport</keyword>
<evidence type="ECO:0000256" key="12">
    <source>
        <dbReference type="ARBA" id="ARBA00023303"/>
    </source>
</evidence>